<name>A0ABN7PI81_TIMPD</name>
<gene>
    <name evidence="1" type="ORF">TPAB3V08_LOCUS12116</name>
</gene>
<keyword evidence="2" id="KW-1185">Reference proteome</keyword>
<evidence type="ECO:0000313" key="2">
    <source>
        <dbReference type="Proteomes" id="UP001153148"/>
    </source>
</evidence>
<reference evidence="1" key="1">
    <citation type="submission" date="2021-03" db="EMBL/GenBank/DDBJ databases">
        <authorList>
            <person name="Tran Van P."/>
        </authorList>
    </citation>
    <scope>NUCLEOTIDE SEQUENCE</scope>
</reference>
<dbReference type="Proteomes" id="UP001153148">
    <property type="component" value="Unassembled WGS sequence"/>
</dbReference>
<dbReference type="EMBL" id="CAJPIN010040516">
    <property type="protein sequence ID" value="CAG2065172.1"/>
    <property type="molecule type" value="Genomic_DNA"/>
</dbReference>
<proteinExistence type="predicted"/>
<evidence type="ECO:0000313" key="1">
    <source>
        <dbReference type="EMBL" id="CAG2065172.1"/>
    </source>
</evidence>
<organism evidence="1 2">
    <name type="scientific">Timema podura</name>
    <name type="common">Walking stick</name>
    <dbReference type="NCBI Taxonomy" id="61482"/>
    <lineage>
        <taxon>Eukaryota</taxon>
        <taxon>Metazoa</taxon>
        <taxon>Ecdysozoa</taxon>
        <taxon>Arthropoda</taxon>
        <taxon>Hexapoda</taxon>
        <taxon>Insecta</taxon>
        <taxon>Pterygota</taxon>
        <taxon>Neoptera</taxon>
        <taxon>Polyneoptera</taxon>
        <taxon>Phasmatodea</taxon>
        <taxon>Timematodea</taxon>
        <taxon>Timematoidea</taxon>
        <taxon>Timematidae</taxon>
        <taxon>Timema</taxon>
    </lineage>
</organism>
<protein>
    <submittedName>
        <fullName evidence="1">Uncharacterized protein</fullName>
    </submittedName>
</protein>
<sequence>AARNWENVVVVTTSRVSPYQPMTISLTKVATSESPASSTGRRVVWRGVLNINMFLENVIQDAVTYTEHA</sequence>
<accession>A0ABN7PI81</accession>
<comment type="caution">
    <text evidence="1">The sequence shown here is derived from an EMBL/GenBank/DDBJ whole genome shotgun (WGS) entry which is preliminary data.</text>
</comment>
<feature type="non-terminal residue" evidence="1">
    <location>
        <position position="1"/>
    </location>
</feature>